<evidence type="ECO:0000313" key="2">
    <source>
        <dbReference type="Proteomes" id="UP000234323"/>
    </source>
</evidence>
<dbReference type="AlphaFoldDB" id="A0A2I1HFP0"/>
<dbReference type="Proteomes" id="UP000234323">
    <property type="component" value="Unassembled WGS sequence"/>
</dbReference>
<dbReference type="EMBL" id="LLXI01002658">
    <property type="protein sequence ID" value="PKY57701.1"/>
    <property type="molecule type" value="Genomic_DNA"/>
</dbReference>
<sequence>MKLLLENKGVIKLITLHHLQFGGITKTYLPMSSRNCGQRGTLRLINVANNINNVNINRNRVAQIRPINNSNTIDRIVRITTPQITNNSIEYDFFNGTSFHDNNSFESLILPAGCSATSSLFR</sequence>
<proteinExistence type="predicted"/>
<accession>A0A2I1HFP0</accession>
<dbReference type="VEuPathDB" id="FungiDB:RhiirA1_455919"/>
<gene>
    <name evidence="1" type="ORF">RhiirA4_478955</name>
</gene>
<name>A0A2I1HFP0_9GLOM</name>
<protein>
    <submittedName>
        <fullName evidence="1">Uncharacterized protein</fullName>
    </submittedName>
</protein>
<evidence type="ECO:0000313" key="1">
    <source>
        <dbReference type="EMBL" id="PKY57701.1"/>
    </source>
</evidence>
<dbReference type="VEuPathDB" id="FungiDB:RhiirFUN_025449"/>
<organism evidence="1 2">
    <name type="scientific">Rhizophagus irregularis</name>
    <dbReference type="NCBI Taxonomy" id="588596"/>
    <lineage>
        <taxon>Eukaryota</taxon>
        <taxon>Fungi</taxon>
        <taxon>Fungi incertae sedis</taxon>
        <taxon>Mucoromycota</taxon>
        <taxon>Glomeromycotina</taxon>
        <taxon>Glomeromycetes</taxon>
        <taxon>Glomerales</taxon>
        <taxon>Glomeraceae</taxon>
        <taxon>Rhizophagus</taxon>
    </lineage>
</organism>
<keyword evidence="2" id="KW-1185">Reference proteome</keyword>
<dbReference type="VEuPathDB" id="FungiDB:FUN_022598"/>
<comment type="caution">
    <text evidence="1">The sequence shown here is derived from an EMBL/GenBank/DDBJ whole genome shotgun (WGS) entry which is preliminary data.</text>
</comment>
<reference evidence="1 2" key="1">
    <citation type="submission" date="2015-10" db="EMBL/GenBank/DDBJ databases">
        <title>Genome analyses suggest a sexual origin of heterokaryosis in a supposedly ancient asexual fungus.</title>
        <authorList>
            <person name="Ropars J."/>
            <person name="Sedzielewska K."/>
            <person name="Noel J."/>
            <person name="Charron P."/>
            <person name="Farinelli L."/>
            <person name="Marton T."/>
            <person name="Kruger M."/>
            <person name="Pelin A."/>
            <person name="Brachmann A."/>
            <person name="Corradi N."/>
        </authorList>
    </citation>
    <scope>NUCLEOTIDE SEQUENCE [LARGE SCALE GENOMIC DNA]</scope>
    <source>
        <strain evidence="1 2">A4</strain>
    </source>
</reference>